<sequence>MIISQPIKTKKNGLIFYSVTIDRNSQKKELWYSVEQCYEELLTDTLDPFLIALIIPAMSEGENIHLKGKVSKELLFNSSAPLQEVIKVVIPSLKNISIKADEETISDRFKAQGVATGFSAGIDSFSVLADHHYPYNTNFKLTHLLFNNVGSHGKGGEELFNKRYKNLAKITETIGLPLIKVNSNLDSFYKENLYFKQTHTFRNASVGLLLQKGIGTFMYASAYHFKDCSVEKSNDTSKTDPITLPLISTNDINLISVGNEYTRAEKTKFVSGISDSYEFLDVCVSSRKRVFVNCGQCSKCLRTLVTLEIYGVIDHYSKVFDICAYKKNRTKYLMLLLGKRDPMSLEILKLANKEGFKFPVLSSAGYYVGISYFYSMVKLLRKYFKEKKRAKNSNLQ</sequence>
<evidence type="ECO:0000256" key="1">
    <source>
        <dbReference type="SAM" id="Phobius"/>
    </source>
</evidence>
<reference evidence="2 3" key="1">
    <citation type="submission" date="2019-06" db="EMBL/GenBank/DDBJ databases">
        <title>Whole genome shotgun sequence of Vibrio inusitatus NBRC 102082.</title>
        <authorList>
            <person name="Hosoyama A."/>
            <person name="Uohara A."/>
            <person name="Ohji S."/>
            <person name="Ichikawa N."/>
        </authorList>
    </citation>
    <scope>NUCLEOTIDE SEQUENCE [LARGE SCALE GENOMIC DNA]</scope>
    <source>
        <strain evidence="2 3">NBRC 102082</strain>
    </source>
</reference>
<evidence type="ECO:0000313" key="3">
    <source>
        <dbReference type="Proteomes" id="UP000318717"/>
    </source>
</evidence>
<keyword evidence="1" id="KW-0812">Transmembrane</keyword>
<evidence type="ECO:0000313" key="2">
    <source>
        <dbReference type="EMBL" id="GEA51312.1"/>
    </source>
</evidence>
<name>A0A4Y3HX83_9VIBR</name>
<dbReference type="RefSeq" id="WP_141345630.1">
    <property type="nucleotide sequence ID" value="NZ_BJLF01000009.1"/>
</dbReference>
<keyword evidence="1" id="KW-0472">Membrane</keyword>
<keyword evidence="1" id="KW-1133">Transmembrane helix</keyword>
<protein>
    <submittedName>
        <fullName evidence="2">Uncharacterized protein</fullName>
    </submittedName>
</protein>
<organism evidence="2 3">
    <name type="scientific">Vibrio inusitatus NBRC 102082</name>
    <dbReference type="NCBI Taxonomy" id="1219070"/>
    <lineage>
        <taxon>Bacteria</taxon>
        <taxon>Pseudomonadati</taxon>
        <taxon>Pseudomonadota</taxon>
        <taxon>Gammaproteobacteria</taxon>
        <taxon>Vibrionales</taxon>
        <taxon>Vibrionaceae</taxon>
        <taxon>Vibrio</taxon>
    </lineage>
</organism>
<dbReference type="AlphaFoldDB" id="A0A4Y3HX83"/>
<feature type="transmembrane region" description="Helical" evidence="1">
    <location>
        <begin position="364"/>
        <end position="381"/>
    </location>
</feature>
<dbReference type="OrthoDB" id="5413327at2"/>
<proteinExistence type="predicted"/>
<dbReference type="Proteomes" id="UP000318717">
    <property type="component" value="Unassembled WGS sequence"/>
</dbReference>
<dbReference type="EMBL" id="BJLF01000009">
    <property type="protein sequence ID" value="GEA51312.1"/>
    <property type="molecule type" value="Genomic_DNA"/>
</dbReference>
<accession>A0A4Y3HX83</accession>
<keyword evidence="3" id="KW-1185">Reference proteome</keyword>
<comment type="caution">
    <text evidence="2">The sequence shown here is derived from an EMBL/GenBank/DDBJ whole genome shotgun (WGS) entry which is preliminary data.</text>
</comment>
<gene>
    <name evidence="2" type="ORF">VIN01S_21160</name>
</gene>